<evidence type="ECO:0000313" key="2">
    <source>
        <dbReference type="EMBL" id="AWK90301.1"/>
    </source>
</evidence>
<proteinExistence type="predicted"/>
<dbReference type="OrthoDB" id="8448870at2"/>
<feature type="region of interest" description="Disordered" evidence="1">
    <location>
        <begin position="46"/>
        <end position="94"/>
    </location>
</feature>
<feature type="region of interest" description="Disordered" evidence="1">
    <location>
        <begin position="167"/>
        <end position="202"/>
    </location>
</feature>
<keyword evidence="2" id="KW-0614">Plasmid</keyword>
<geneLocation type="plasmid" evidence="2 3">
    <name>unnamed5</name>
</geneLocation>
<reference evidence="3" key="1">
    <citation type="submission" date="2018-05" db="EMBL/GenBank/DDBJ databases">
        <title>Azospirillum thermophila sp. nov., a novel isolated from hot spring.</title>
        <authorList>
            <person name="Zhao Z."/>
        </authorList>
    </citation>
    <scope>NUCLEOTIDE SEQUENCE [LARGE SCALE GENOMIC DNA]</scope>
    <source>
        <strain evidence="3">CFH 70021</strain>
        <plasmid evidence="3">unnamed5</plasmid>
    </source>
</reference>
<sequence length="202" mass="21694">MAKRKDIDWAAIEADYRAGSLSIRRIAAKHGVSEAAVRKQAAAAKWVRTDCAPAHQPRTKPAPASEPEQEVLPPERDAPRLPPPALNPELAADPVALSRDLAQRLLHELDATTSQLGDVEDAIYEDTKDDASPRRRSAMLKAVSLPARAMTLKTIAQTIAVLGEVGGAGKKGKKEQRQEAAVEAGRGRFAPRPPPKLVVDNG</sequence>
<evidence type="ECO:0000313" key="3">
    <source>
        <dbReference type="Proteomes" id="UP000245629"/>
    </source>
</evidence>
<gene>
    <name evidence="2" type="ORF">DEW08_30255</name>
</gene>
<name>A0A2S2D0L7_9PROT</name>
<dbReference type="EMBL" id="CP029360">
    <property type="protein sequence ID" value="AWK90301.1"/>
    <property type="molecule type" value="Genomic_DNA"/>
</dbReference>
<evidence type="ECO:0000256" key="1">
    <source>
        <dbReference type="SAM" id="MobiDB-lite"/>
    </source>
</evidence>
<dbReference type="KEGG" id="azz:DEW08_30255"/>
<organism evidence="2 3">
    <name type="scientific">Azospirillum thermophilum</name>
    <dbReference type="NCBI Taxonomy" id="2202148"/>
    <lineage>
        <taxon>Bacteria</taxon>
        <taxon>Pseudomonadati</taxon>
        <taxon>Pseudomonadota</taxon>
        <taxon>Alphaproteobacteria</taxon>
        <taxon>Rhodospirillales</taxon>
        <taxon>Azospirillaceae</taxon>
        <taxon>Azospirillum</taxon>
    </lineage>
</organism>
<dbReference type="RefSeq" id="WP_109334478.1">
    <property type="nucleotide sequence ID" value="NZ_CP029360.1"/>
</dbReference>
<dbReference type="Proteomes" id="UP000245629">
    <property type="component" value="Plasmid unnamed5"/>
</dbReference>
<accession>A0A2S2D0L7</accession>
<dbReference type="AlphaFoldDB" id="A0A2S2D0L7"/>
<keyword evidence="3" id="KW-1185">Reference proteome</keyword>
<protein>
    <submittedName>
        <fullName evidence="2">Terminase</fullName>
    </submittedName>
</protein>